<feature type="domain" description="YdhG-like" evidence="1">
    <location>
        <begin position="21"/>
        <end position="109"/>
    </location>
</feature>
<evidence type="ECO:0000313" key="3">
    <source>
        <dbReference type="Proteomes" id="UP000182783"/>
    </source>
</evidence>
<proteinExistence type="predicted"/>
<dbReference type="AlphaFoldDB" id="A0A1G9M7C7"/>
<dbReference type="EMBL" id="FNGM01000005">
    <property type="protein sequence ID" value="SDL69841.1"/>
    <property type="molecule type" value="Genomic_DNA"/>
</dbReference>
<name>A0A1G9M7C7_9BACL</name>
<accession>A0A1G9M7C7</accession>
<sequence>MMNEEVSAFILNLSQPWQIEVSNRLRQMVHQAIPEAEERIQYKKPHFLKNGHYAAVISPSKDAITFMIMNASGLTVPEGFEGPEERKWLKIRKEDTPDYDLLSSLLVQASSTL</sequence>
<organism evidence="2 3">
    <name type="scientific">Paenibacillus jilunlii</name>
    <dbReference type="NCBI Taxonomy" id="682956"/>
    <lineage>
        <taxon>Bacteria</taxon>
        <taxon>Bacillati</taxon>
        <taxon>Bacillota</taxon>
        <taxon>Bacilli</taxon>
        <taxon>Bacillales</taxon>
        <taxon>Paenibacillaceae</taxon>
        <taxon>Paenibacillus</taxon>
    </lineage>
</organism>
<gene>
    <name evidence="2" type="ORF">SAMN05216191_10512</name>
</gene>
<protein>
    <recommendedName>
        <fullName evidence="1">YdhG-like domain-containing protein</fullName>
    </recommendedName>
</protein>
<dbReference type="Pfam" id="PF08818">
    <property type="entry name" value="DUF1801"/>
    <property type="match status" value="1"/>
</dbReference>
<dbReference type="Gene3D" id="3.90.1150.200">
    <property type="match status" value="1"/>
</dbReference>
<evidence type="ECO:0000259" key="1">
    <source>
        <dbReference type="Pfam" id="PF08818"/>
    </source>
</evidence>
<dbReference type="Proteomes" id="UP000182783">
    <property type="component" value="Unassembled WGS sequence"/>
</dbReference>
<dbReference type="InterPro" id="IPR014922">
    <property type="entry name" value="YdhG-like"/>
</dbReference>
<dbReference type="SUPFAM" id="SSF159888">
    <property type="entry name" value="YdhG-like"/>
    <property type="match status" value="1"/>
</dbReference>
<reference evidence="2 3" key="1">
    <citation type="submission" date="2016-10" db="EMBL/GenBank/DDBJ databases">
        <authorList>
            <person name="de Groot N.N."/>
        </authorList>
    </citation>
    <scope>NUCLEOTIDE SEQUENCE [LARGE SCALE GENOMIC DNA]</scope>
    <source>
        <strain evidence="2 3">CGMCC 1.10239</strain>
    </source>
</reference>
<evidence type="ECO:0000313" key="2">
    <source>
        <dbReference type="EMBL" id="SDL69841.1"/>
    </source>
</evidence>